<comment type="caution">
    <text evidence="3">The sequence shown here is derived from an EMBL/GenBank/DDBJ whole genome shotgun (WGS) entry which is preliminary data.</text>
</comment>
<evidence type="ECO:0000256" key="2">
    <source>
        <dbReference type="HAMAP-Rule" id="MF_00048"/>
    </source>
</evidence>
<dbReference type="PANTHER" id="PTHR34039:SF1">
    <property type="entry name" value="UPF0102 PROTEIN YRAN"/>
    <property type="match status" value="1"/>
</dbReference>
<dbReference type="NCBIfam" id="NF009150">
    <property type="entry name" value="PRK12497.1-3"/>
    <property type="match status" value="1"/>
</dbReference>
<dbReference type="HAMAP" id="MF_00048">
    <property type="entry name" value="UPF0102"/>
    <property type="match status" value="1"/>
</dbReference>
<name>A0A0G0TB96_9BACT</name>
<reference evidence="3 4" key="1">
    <citation type="journal article" date="2015" name="Nature">
        <title>rRNA introns, odd ribosomes, and small enigmatic genomes across a large radiation of phyla.</title>
        <authorList>
            <person name="Brown C.T."/>
            <person name="Hug L.A."/>
            <person name="Thomas B.C."/>
            <person name="Sharon I."/>
            <person name="Castelle C.J."/>
            <person name="Singh A."/>
            <person name="Wilkins M.J."/>
            <person name="Williams K.H."/>
            <person name="Banfield J.F."/>
        </authorList>
    </citation>
    <scope>NUCLEOTIDE SEQUENCE [LARGE SCALE GENOMIC DNA]</scope>
</reference>
<dbReference type="InterPro" id="IPR011335">
    <property type="entry name" value="Restrct_endonuc-II-like"/>
</dbReference>
<dbReference type="InterPro" id="IPR003509">
    <property type="entry name" value="UPF0102_YraN-like"/>
</dbReference>
<gene>
    <name evidence="3" type="ORF">UT76_C0006G0012</name>
</gene>
<dbReference type="Pfam" id="PF02021">
    <property type="entry name" value="UPF0102"/>
    <property type="match status" value="1"/>
</dbReference>
<evidence type="ECO:0000313" key="3">
    <source>
        <dbReference type="EMBL" id="KKR44370.1"/>
    </source>
</evidence>
<dbReference type="Proteomes" id="UP000034215">
    <property type="component" value="Unassembled WGS sequence"/>
</dbReference>
<accession>A0A0G0TB96</accession>
<dbReference type="NCBIfam" id="NF009154">
    <property type="entry name" value="PRK12497.3-3"/>
    <property type="match status" value="1"/>
</dbReference>
<dbReference type="CDD" id="cd20736">
    <property type="entry name" value="PoNe_Nuclease"/>
    <property type="match status" value="1"/>
</dbReference>
<dbReference type="EMBL" id="LBYA01000006">
    <property type="protein sequence ID" value="KKR44370.1"/>
    <property type="molecule type" value="Genomic_DNA"/>
</dbReference>
<protein>
    <recommendedName>
        <fullName evidence="2">UPF0102 protein UT76_C0006G0012</fullName>
    </recommendedName>
</protein>
<dbReference type="SUPFAM" id="SSF52980">
    <property type="entry name" value="Restriction endonuclease-like"/>
    <property type="match status" value="1"/>
</dbReference>
<sequence length="119" mass="13570">MAQRPTNKAGKLAEDFAARLLSSKGYKIIDRNFRSRFGEIDIIATKGDCLIFIEVKARWSLKFGRPEEAVTAEKIRKITKTAEYYSMLHPEHPKSLRIEVLALEIEDGNLKSARVISVY</sequence>
<evidence type="ECO:0000256" key="1">
    <source>
        <dbReference type="ARBA" id="ARBA00006738"/>
    </source>
</evidence>
<dbReference type="PANTHER" id="PTHR34039">
    <property type="entry name" value="UPF0102 PROTEIN YRAN"/>
    <property type="match status" value="1"/>
</dbReference>
<proteinExistence type="inferred from homology"/>
<dbReference type="InterPro" id="IPR011856">
    <property type="entry name" value="tRNA_endonuc-like_dom_sf"/>
</dbReference>
<organism evidence="3 4">
    <name type="scientific">Candidatus Woesebacteria bacterium GW2011_GWB1_40_12</name>
    <dbReference type="NCBI Taxonomy" id="1618576"/>
    <lineage>
        <taxon>Bacteria</taxon>
        <taxon>Candidatus Woeseibacteriota</taxon>
    </lineage>
</organism>
<dbReference type="AlphaFoldDB" id="A0A0G0TB96"/>
<evidence type="ECO:0000313" key="4">
    <source>
        <dbReference type="Proteomes" id="UP000034215"/>
    </source>
</evidence>
<dbReference type="Gene3D" id="3.40.1350.10">
    <property type="match status" value="1"/>
</dbReference>
<comment type="similarity">
    <text evidence="1 2">Belongs to the UPF0102 family.</text>
</comment>
<dbReference type="GO" id="GO:0003676">
    <property type="term" value="F:nucleic acid binding"/>
    <property type="evidence" value="ECO:0007669"/>
    <property type="project" value="InterPro"/>
</dbReference>